<reference evidence="8 9" key="1">
    <citation type="submission" date="2018-06" db="EMBL/GenBank/DDBJ databases">
        <authorList>
            <consortium name="Pathogen Informatics"/>
            <person name="Doyle S."/>
        </authorList>
    </citation>
    <scope>NUCLEOTIDE SEQUENCE [LARGE SCALE GENOMIC DNA]</scope>
    <source>
        <strain evidence="8 9">NCTC11564</strain>
    </source>
</reference>
<dbReference type="PROSITE" id="PS51191">
    <property type="entry name" value="FEMABX"/>
    <property type="match status" value="1"/>
</dbReference>
<evidence type="ECO:0000313" key="8">
    <source>
        <dbReference type="EMBL" id="SUN63477.1"/>
    </source>
</evidence>
<evidence type="ECO:0000256" key="1">
    <source>
        <dbReference type="ARBA" id="ARBA00009943"/>
    </source>
</evidence>
<keyword evidence="3" id="KW-0133">Cell shape</keyword>
<dbReference type="GO" id="GO:0008360">
    <property type="term" value="P:regulation of cell shape"/>
    <property type="evidence" value="ECO:0007669"/>
    <property type="project" value="UniProtKB-KW"/>
</dbReference>
<dbReference type="GO" id="GO:0071555">
    <property type="term" value="P:cell wall organization"/>
    <property type="evidence" value="ECO:0007669"/>
    <property type="project" value="UniProtKB-KW"/>
</dbReference>
<evidence type="ECO:0000256" key="5">
    <source>
        <dbReference type="ARBA" id="ARBA00023315"/>
    </source>
</evidence>
<protein>
    <submittedName>
        <fullName evidence="8">Peptidoglycan branched peptide synthesis protein</fullName>
        <ecNumber evidence="8">2.3.2.17</ecNumber>
        <ecNumber evidence="8">6.3.2.-</ecNumber>
    </submittedName>
</protein>
<dbReference type="EMBL" id="UHFO01000001">
    <property type="protein sequence ID" value="SUN63477.1"/>
    <property type="molecule type" value="Genomic_DNA"/>
</dbReference>
<dbReference type="GO" id="GO:0009252">
    <property type="term" value="P:peptidoglycan biosynthetic process"/>
    <property type="evidence" value="ECO:0007669"/>
    <property type="project" value="UniProtKB-KW"/>
</dbReference>
<dbReference type="InterPro" id="IPR050644">
    <property type="entry name" value="PG_Glycine_Bridge_Synth"/>
</dbReference>
<evidence type="ECO:0000256" key="7">
    <source>
        <dbReference type="SAM" id="Coils"/>
    </source>
</evidence>
<dbReference type="InterPro" id="IPR016181">
    <property type="entry name" value="Acyl_CoA_acyltransferase"/>
</dbReference>
<dbReference type="PANTHER" id="PTHR36174:SF1">
    <property type="entry name" value="LIPID II:GLYCINE GLYCYLTRANSFERASE"/>
    <property type="match status" value="1"/>
</dbReference>
<comment type="similarity">
    <text evidence="1">Belongs to the FemABX family.</text>
</comment>
<name>A0A9X8XHK6_STREQ</name>
<dbReference type="InterPro" id="IPR003447">
    <property type="entry name" value="FEMABX"/>
</dbReference>
<dbReference type="Proteomes" id="UP000254559">
    <property type="component" value="Unassembled WGS sequence"/>
</dbReference>
<keyword evidence="7" id="KW-0175">Coiled coil</keyword>
<evidence type="ECO:0000313" key="9">
    <source>
        <dbReference type="Proteomes" id="UP000254559"/>
    </source>
</evidence>
<dbReference type="GO" id="GO:0016874">
    <property type="term" value="F:ligase activity"/>
    <property type="evidence" value="ECO:0007669"/>
    <property type="project" value="UniProtKB-KW"/>
</dbReference>
<dbReference type="AlphaFoldDB" id="A0A9X8XHK6"/>
<keyword evidence="5 8" id="KW-0012">Acyltransferase</keyword>
<keyword evidence="4" id="KW-0573">Peptidoglycan synthesis</keyword>
<keyword evidence="2 8" id="KW-0808">Transferase</keyword>
<dbReference type="PANTHER" id="PTHR36174">
    <property type="entry name" value="LIPID II:GLYCINE GLYCYLTRANSFERASE"/>
    <property type="match status" value="1"/>
</dbReference>
<evidence type="ECO:0000256" key="3">
    <source>
        <dbReference type="ARBA" id="ARBA00022960"/>
    </source>
</evidence>
<gene>
    <name evidence="8" type="primary">murO_2</name>
    <name evidence="8" type="ORF">NCTC11564_00990</name>
</gene>
<accession>A0A9X8XHK6</accession>
<dbReference type="Gene3D" id="3.40.630.30">
    <property type="match status" value="1"/>
</dbReference>
<dbReference type="SUPFAM" id="SSF55729">
    <property type="entry name" value="Acyl-CoA N-acyltransferases (Nat)"/>
    <property type="match status" value="1"/>
</dbReference>
<organism evidence="8 9">
    <name type="scientific">Streptococcus dysgalactiae subsp. equisimilis</name>
    <name type="common">Streptococcus equisimilis</name>
    <dbReference type="NCBI Taxonomy" id="119602"/>
    <lineage>
        <taxon>Bacteria</taxon>
        <taxon>Bacillati</taxon>
        <taxon>Bacillota</taxon>
        <taxon>Bacilli</taxon>
        <taxon>Lactobacillales</taxon>
        <taxon>Streptococcaceae</taxon>
        <taxon>Streptococcus</taxon>
    </lineage>
</organism>
<keyword evidence="8" id="KW-0436">Ligase</keyword>
<evidence type="ECO:0000256" key="6">
    <source>
        <dbReference type="ARBA" id="ARBA00023316"/>
    </source>
</evidence>
<evidence type="ECO:0000256" key="2">
    <source>
        <dbReference type="ARBA" id="ARBA00022679"/>
    </source>
</evidence>
<evidence type="ECO:0000256" key="4">
    <source>
        <dbReference type="ARBA" id="ARBA00022984"/>
    </source>
</evidence>
<dbReference type="EC" id="6.3.2.-" evidence="8"/>
<feature type="coiled-coil region" evidence="7">
    <location>
        <begin position="54"/>
        <end position="81"/>
    </location>
</feature>
<dbReference type="Pfam" id="PF02388">
    <property type="entry name" value="FemAB"/>
    <property type="match status" value="1"/>
</dbReference>
<dbReference type="EC" id="2.3.2.17" evidence="8"/>
<proteinExistence type="inferred from homology"/>
<comment type="caution">
    <text evidence="8">The sequence shown here is derived from an EMBL/GenBank/DDBJ whole genome shotgun (WGS) entry which is preliminary data.</text>
</comment>
<keyword evidence="6" id="KW-0961">Cell wall biogenesis/degradation</keyword>
<sequence>MTATEIPLFYDILQQTSHRKSFSIQDLSFFETLKDKLGDQAKFMYAYLDCASYQTYLKDHINRYQEEIKDLESKADSKKRNTAIKNATQQLTSYQKRWQEFQKLQVKTDHLPLSSYLFIDYGDELLSYFGGNIQEYFIFGGATLINCDMIRYAKESGLSYFNFGGTIEVDQFQEGIGNFNYKKQFGGQLVQYLGSFTKPLTVIGKCLLFMSTTFKKQHR</sequence>
<dbReference type="GO" id="GO:0016755">
    <property type="term" value="F:aminoacyltransferase activity"/>
    <property type="evidence" value="ECO:0007669"/>
    <property type="project" value="InterPro"/>
</dbReference>